<reference evidence="4 5" key="1">
    <citation type="submission" date="2014-10" db="EMBL/GenBank/DDBJ databases">
        <title>Genome sequence of Novosphingobium malaysiense MUSC 273(T).</title>
        <authorList>
            <person name="Lee L.-H."/>
        </authorList>
    </citation>
    <scope>NUCLEOTIDE SEQUENCE [LARGE SCALE GENOMIC DNA]</scope>
    <source>
        <strain evidence="4 5">MUSC 273</strain>
    </source>
</reference>
<dbReference type="SUPFAM" id="SSF53474">
    <property type="entry name" value="alpha/beta-Hydrolases"/>
    <property type="match status" value="1"/>
</dbReference>
<dbReference type="AlphaFoldDB" id="A0A0B1ZJE2"/>
<comment type="similarity">
    <text evidence="1">Belongs to the 'GDXG' lipolytic enzyme family.</text>
</comment>
<dbReference type="InterPro" id="IPR013094">
    <property type="entry name" value="AB_hydrolase_3"/>
</dbReference>
<evidence type="ECO:0000313" key="5">
    <source>
        <dbReference type="Proteomes" id="UP000031057"/>
    </source>
</evidence>
<feature type="domain" description="Alpha/beta hydrolase fold-3" evidence="3">
    <location>
        <begin position="108"/>
        <end position="316"/>
    </location>
</feature>
<dbReference type="PANTHER" id="PTHR48081">
    <property type="entry name" value="AB HYDROLASE SUPERFAMILY PROTEIN C4A8.06C"/>
    <property type="match status" value="1"/>
</dbReference>
<dbReference type="InterPro" id="IPR029058">
    <property type="entry name" value="AB_hydrolase_fold"/>
</dbReference>
<dbReference type="Pfam" id="PF07859">
    <property type="entry name" value="Abhydrolase_3"/>
    <property type="match status" value="1"/>
</dbReference>
<comment type="caution">
    <text evidence="4">The sequence shown here is derived from an EMBL/GenBank/DDBJ whole genome shotgun (WGS) entry which is preliminary data.</text>
</comment>
<dbReference type="GO" id="GO:0004806">
    <property type="term" value="F:triacylglycerol lipase activity"/>
    <property type="evidence" value="ECO:0007669"/>
    <property type="project" value="TreeGrafter"/>
</dbReference>
<proteinExistence type="inferred from homology"/>
<dbReference type="STRING" id="1348853.LK12_20305"/>
<keyword evidence="2" id="KW-0378">Hydrolase</keyword>
<dbReference type="EMBL" id="JTDI01000007">
    <property type="protein sequence ID" value="KHK89462.1"/>
    <property type="molecule type" value="Genomic_DNA"/>
</dbReference>
<protein>
    <submittedName>
        <fullName evidence="4">Esterase</fullName>
    </submittedName>
</protein>
<organism evidence="4 5">
    <name type="scientific">Novosphingobium malaysiense</name>
    <dbReference type="NCBI Taxonomy" id="1348853"/>
    <lineage>
        <taxon>Bacteria</taxon>
        <taxon>Pseudomonadati</taxon>
        <taxon>Pseudomonadota</taxon>
        <taxon>Alphaproteobacteria</taxon>
        <taxon>Sphingomonadales</taxon>
        <taxon>Sphingomonadaceae</taxon>
        <taxon>Novosphingobium</taxon>
    </lineage>
</organism>
<evidence type="ECO:0000259" key="3">
    <source>
        <dbReference type="Pfam" id="PF07859"/>
    </source>
</evidence>
<name>A0A0B1ZJE2_9SPHN</name>
<dbReference type="OrthoDB" id="9806180at2"/>
<evidence type="ECO:0000256" key="1">
    <source>
        <dbReference type="ARBA" id="ARBA00010515"/>
    </source>
</evidence>
<dbReference type="RefSeq" id="WP_039288321.1">
    <property type="nucleotide sequence ID" value="NZ_JTDI01000007.1"/>
</dbReference>
<accession>A0A0B1ZJE2</accession>
<sequence length="340" mass="36022">MEEQQPAKPVFQPNGDVHVPAFVLPVSDLLSEPAAEAQRRRATVPAFDAAGGDVDTATRREQINAFMAPQIARLRDMFAVNIEKAELGGVEVLDVTPADGSHDPDRVLINLHGGAFTVGWDGVALVESIPMAVLADYRIVSVNYRMAPEHRHPAGVEDVASVYAALLEDYAPGRIGIYGGSAGGALTAQAAAWLPAHGLPQAGAVGIFGAGGVPFHAGESAWTAGYIDGSFPPPPADGSELEDITKGYFDGIDEKNDPSAWPGYHLDTLATFPPTLIITGTRALDLSPAIFTNSQLLKAGVRSTLIVGESMGHCYHYQVTMPEGRDAVDQIIAFFRENLA</sequence>
<evidence type="ECO:0000256" key="2">
    <source>
        <dbReference type="ARBA" id="ARBA00022801"/>
    </source>
</evidence>
<keyword evidence="5" id="KW-1185">Reference proteome</keyword>
<gene>
    <name evidence="4" type="ORF">LK12_20305</name>
</gene>
<dbReference type="PANTHER" id="PTHR48081:SF30">
    <property type="entry name" value="ACETYL-HYDROLASE LIPR-RELATED"/>
    <property type="match status" value="1"/>
</dbReference>
<dbReference type="Proteomes" id="UP000031057">
    <property type="component" value="Unassembled WGS sequence"/>
</dbReference>
<dbReference type="Gene3D" id="3.40.50.1820">
    <property type="entry name" value="alpha/beta hydrolase"/>
    <property type="match status" value="1"/>
</dbReference>
<dbReference type="InterPro" id="IPR050300">
    <property type="entry name" value="GDXG_lipolytic_enzyme"/>
</dbReference>
<evidence type="ECO:0000313" key="4">
    <source>
        <dbReference type="EMBL" id="KHK89462.1"/>
    </source>
</evidence>